<accession>A0A8S8ZWC8</accession>
<proteinExistence type="predicted"/>
<dbReference type="AlphaFoldDB" id="A0A8S8ZWC8"/>
<protein>
    <submittedName>
        <fullName evidence="1">Uncharacterized protein</fullName>
    </submittedName>
</protein>
<sequence>MADHNHHDQAMSALQDRLRSVTVSPAVQPNPNPAPIMTPSAPDSSAVIEASAESYFAPRPRSERIRSVPADLKTFGNTHNNTHDYLAGLAYSRGFGFQGVVRFGEEAVNMPFSFTGTTATGEGGAATSSGYHSYTEREFNPQELSNPFFPLRDPWKDELRARDAVLFRSKRQKKLTETTSRTLHVGSGSKVRGHKFLHHVSSSEDNGWQSLNRGKAGKGTFTLTLPKRRIFTGKLRPLASIGKGQEKLGRGAEKESLRARRVAMLVAEAMPTSAVSELPLKTTTRAMELDGQGSTSQQEVNLGQTSSLGGNDGHVSNVDDMEVEEEDLESNCAVQADCGSQSNDVLLDEGLYRAFQQHSLGVGQNDIEMIHGLPCPAPSPSSGEATHEMEE</sequence>
<dbReference type="VEuPathDB" id="FungiDB:SMAC_05890"/>
<dbReference type="Proteomes" id="UP000433876">
    <property type="component" value="Unassembled WGS sequence"/>
</dbReference>
<reference evidence="1 2" key="1">
    <citation type="submission" date="2017-07" db="EMBL/GenBank/DDBJ databases">
        <title>Genome sequence of the Sordaria macrospora wild type strain R19027.</title>
        <authorList>
            <person name="Nowrousian M."/>
            <person name="Teichert I."/>
            <person name="Kueck U."/>
        </authorList>
    </citation>
    <scope>NUCLEOTIDE SEQUENCE [LARGE SCALE GENOMIC DNA]</scope>
    <source>
        <strain evidence="1 2">R19027</strain>
        <tissue evidence="1">Mycelium</tissue>
    </source>
</reference>
<organism evidence="1 2">
    <name type="scientific">Sordaria macrospora</name>
    <dbReference type="NCBI Taxonomy" id="5147"/>
    <lineage>
        <taxon>Eukaryota</taxon>
        <taxon>Fungi</taxon>
        <taxon>Dikarya</taxon>
        <taxon>Ascomycota</taxon>
        <taxon>Pezizomycotina</taxon>
        <taxon>Sordariomycetes</taxon>
        <taxon>Sordariomycetidae</taxon>
        <taxon>Sordariales</taxon>
        <taxon>Sordariaceae</taxon>
        <taxon>Sordaria</taxon>
    </lineage>
</organism>
<gene>
    <name evidence="1" type="ORF">SMACR_05890</name>
</gene>
<evidence type="ECO:0000313" key="1">
    <source>
        <dbReference type="EMBL" id="KAA8634323.1"/>
    </source>
</evidence>
<evidence type="ECO:0000313" key="2">
    <source>
        <dbReference type="Proteomes" id="UP000433876"/>
    </source>
</evidence>
<dbReference type="EMBL" id="NMPR01000024">
    <property type="protein sequence ID" value="KAA8634323.1"/>
    <property type="molecule type" value="Genomic_DNA"/>
</dbReference>
<name>A0A8S8ZWC8_SORMA</name>
<comment type="caution">
    <text evidence="1">The sequence shown here is derived from an EMBL/GenBank/DDBJ whole genome shotgun (WGS) entry which is preliminary data.</text>
</comment>